<evidence type="ECO:0000313" key="2">
    <source>
        <dbReference type="EMBL" id="SPY43753.1"/>
    </source>
</evidence>
<dbReference type="GeneID" id="93399637"/>
<dbReference type="OrthoDB" id="1263265at2"/>
<dbReference type="InterPro" id="IPR007420">
    <property type="entry name" value="DUF465"/>
</dbReference>
<reference evidence="2 4" key="2">
    <citation type="submission" date="2018-06" db="EMBL/GenBank/DDBJ databases">
        <authorList>
            <consortium name="Pathogen Informatics"/>
            <person name="Doyle S."/>
        </authorList>
    </citation>
    <scope>NUCLEOTIDE SEQUENCE [LARGE SCALE GENOMIC DNA]</scope>
    <source>
        <strain evidence="2 4">NCTC11647</strain>
    </source>
</reference>
<proteinExistence type="predicted"/>
<dbReference type="InterPro" id="IPR038444">
    <property type="entry name" value="DUF465_sf"/>
</dbReference>
<evidence type="ECO:0000313" key="4">
    <source>
        <dbReference type="Proteomes" id="UP000251647"/>
    </source>
</evidence>
<dbReference type="Gene3D" id="6.10.280.50">
    <property type="match status" value="1"/>
</dbReference>
<protein>
    <submittedName>
        <fullName evidence="1">DUF465 domain-containing protein</fullName>
    </submittedName>
    <submittedName>
        <fullName evidence="2">Uncharacterized protein conserved in bacteria</fullName>
    </submittedName>
</protein>
<accession>A0A2T3QJS1</accession>
<sequence length="81" mass="9459">MLGENHSLVHEFPDYIDTISHLNQTDTAFAKQSKLYDNLDNEIRKLELRGSPIDDHEMNLMKAERAELKDRLYQTIISAQK</sequence>
<evidence type="ECO:0000313" key="3">
    <source>
        <dbReference type="Proteomes" id="UP000241404"/>
    </source>
</evidence>
<name>A0A2T3QJS1_PHODM</name>
<dbReference type="Proteomes" id="UP000241404">
    <property type="component" value="Unassembled WGS sequence"/>
</dbReference>
<gene>
    <name evidence="1" type="ORF">CTM90_08020</name>
    <name evidence="2" type="ORF">NCTC11647_02685</name>
</gene>
<evidence type="ECO:0000313" key="1">
    <source>
        <dbReference type="EMBL" id="PSU17440.1"/>
    </source>
</evidence>
<reference evidence="1 3" key="1">
    <citation type="submission" date="2018-03" db="EMBL/GenBank/DDBJ databases">
        <title>Whole genome sequencing of Histamine producing bacteria.</title>
        <authorList>
            <person name="Butler K."/>
        </authorList>
    </citation>
    <scope>NUCLEOTIDE SEQUENCE [LARGE SCALE GENOMIC DNA]</scope>
    <source>
        <strain evidence="1 3">BT-6</strain>
    </source>
</reference>
<organism evidence="2 4">
    <name type="scientific">Photobacterium damselae</name>
    <dbReference type="NCBI Taxonomy" id="38293"/>
    <lineage>
        <taxon>Bacteria</taxon>
        <taxon>Pseudomonadati</taxon>
        <taxon>Pseudomonadota</taxon>
        <taxon>Gammaproteobacteria</taxon>
        <taxon>Vibrionales</taxon>
        <taxon>Vibrionaceae</taxon>
        <taxon>Photobacterium</taxon>
    </lineage>
</organism>
<dbReference type="Proteomes" id="UP000251647">
    <property type="component" value="Unassembled WGS sequence"/>
</dbReference>
<dbReference type="AlphaFoldDB" id="A0A2T3QJS1"/>
<dbReference type="EMBL" id="PYMM01000003">
    <property type="protein sequence ID" value="PSU17440.1"/>
    <property type="molecule type" value="Genomic_DNA"/>
</dbReference>
<dbReference type="EMBL" id="UATL01000005">
    <property type="protein sequence ID" value="SPY43753.1"/>
    <property type="molecule type" value="Genomic_DNA"/>
</dbReference>
<dbReference type="Pfam" id="PF04325">
    <property type="entry name" value="DUF465"/>
    <property type="match status" value="1"/>
</dbReference>
<dbReference type="RefSeq" id="WP_036765661.1">
    <property type="nucleotide sequence ID" value="NZ_CP046751.1"/>
</dbReference>